<sequence length="108" mass="11732">MLGLFSGSLCTHKAATFMACLNCISSKFPLSLGSAMSLNFPLIIKGSAHSVMVLLIPPGSFSIGFLPVRISRSRIPKLYTSQLSETFPHMAYSGAKYPRVPLTRVVIR</sequence>
<evidence type="ECO:0000313" key="1">
    <source>
        <dbReference type="EnsemblPlants" id="Kaladp0260s0006.1.v1.1"/>
    </source>
</evidence>
<evidence type="ECO:0000313" key="2">
    <source>
        <dbReference type="Proteomes" id="UP000594263"/>
    </source>
</evidence>
<dbReference type="Proteomes" id="UP000594263">
    <property type="component" value="Unplaced"/>
</dbReference>
<organism evidence="1 2">
    <name type="scientific">Kalanchoe fedtschenkoi</name>
    <name type="common">Lavender scallops</name>
    <name type="synonym">South American air plant</name>
    <dbReference type="NCBI Taxonomy" id="63787"/>
    <lineage>
        <taxon>Eukaryota</taxon>
        <taxon>Viridiplantae</taxon>
        <taxon>Streptophyta</taxon>
        <taxon>Embryophyta</taxon>
        <taxon>Tracheophyta</taxon>
        <taxon>Spermatophyta</taxon>
        <taxon>Magnoliopsida</taxon>
        <taxon>eudicotyledons</taxon>
        <taxon>Gunneridae</taxon>
        <taxon>Pentapetalae</taxon>
        <taxon>Saxifragales</taxon>
        <taxon>Crassulaceae</taxon>
        <taxon>Kalanchoe</taxon>
    </lineage>
</organism>
<dbReference type="Gramene" id="Kaladp0260s0006.1.v1.1">
    <property type="protein sequence ID" value="Kaladp0260s0006.1.v1.1"/>
    <property type="gene ID" value="Kaladp0260s0006.v1.1"/>
</dbReference>
<dbReference type="AlphaFoldDB" id="A0A7N0V8V7"/>
<reference evidence="1" key="1">
    <citation type="submission" date="2021-01" db="UniProtKB">
        <authorList>
            <consortium name="EnsemblPlants"/>
        </authorList>
    </citation>
    <scope>IDENTIFICATION</scope>
</reference>
<protein>
    <submittedName>
        <fullName evidence="1">Uncharacterized protein</fullName>
    </submittedName>
</protein>
<dbReference type="EnsemblPlants" id="Kaladp0260s0006.1.v1.1">
    <property type="protein sequence ID" value="Kaladp0260s0006.1.v1.1"/>
    <property type="gene ID" value="Kaladp0260s0006.v1.1"/>
</dbReference>
<name>A0A7N0V8V7_KALFE</name>
<proteinExistence type="predicted"/>
<accession>A0A7N0V8V7</accession>
<keyword evidence="2" id="KW-1185">Reference proteome</keyword>